<dbReference type="InParanoid" id="A0A4R2PIM2"/>
<dbReference type="Pfam" id="PF00590">
    <property type="entry name" value="TP_methylase"/>
    <property type="match status" value="1"/>
</dbReference>
<evidence type="ECO:0000256" key="8">
    <source>
        <dbReference type="RuleBase" id="RU003960"/>
    </source>
</evidence>
<dbReference type="AlphaFoldDB" id="A0A4R2PIM2"/>
<evidence type="ECO:0000256" key="1">
    <source>
        <dbReference type="ARBA" id="ARBA00005879"/>
    </source>
</evidence>
<keyword evidence="12" id="KW-1185">Reference proteome</keyword>
<organism evidence="11 12">
    <name type="scientific">Rhodothalassium salexigens DSM 2132</name>
    <dbReference type="NCBI Taxonomy" id="1188247"/>
    <lineage>
        <taxon>Bacteria</taxon>
        <taxon>Pseudomonadati</taxon>
        <taxon>Pseudomonadota</taxon>
        <taxon>Alphaproteobacteria</taxon>
        <taxon>Rhodothalassiales</taxon>
        <taxon>Rhodothalassiaceae</taxon>
        <taxon>Rhodothalassium</taxon>
    </lineage>
</organism>
<dbReference type="InterPro" id="IPR003043">
    <property type="entry name" value="Uropor_MeTrfase_CS"/>
</dbReference>
<accession>A0A4R2PIM2</accession>
<dbReference type="Proteomes" id="UP000295399">
    <property type="component" value="Unassembled WGS sequence"/>
</dbReference>
<dbReference type="GO" id="GO:0004851">
    <property type="term" value="F:uroporphyrin-III C-methyltransferase activity"/>
    <property type="evidence" value="ECO:0007669"/>
    <property type="project" value="UniProtKB-EC"/>
</dbReference>
<dbReference type="InterPro" id="IPR006366">
    <property type="entry name" value="CobA/CysG_C"/>
</dbReference>
<dbReference type="EMBL" id="SLXO01000005">
    <property type="protein sequence ID" value="TCP34544.1"/>
    <property type="molecule type" value="Genomic_DNA"/>
</dbReference>
<evidence type="ECO:0000256" key="9">
    <source>
        <dbReference type="SAM" id="MobiDB-lite"/>
    </source>
</evidence>
<dbReference type="PANTHER" id="PTHR45790">
    <property type="entry name" value="SIROHEME SYNTHASE-RELATED"/>
    <property type="match status" value="1"/>
</dbReference>
<dbReference type="GO" id="GO:0019354">
    <property type="term" value="P:siroheme biosynthetic process"/>
    <property type="evidence" value="ECO:0007669"/>
    <property type="project" value="UniProtKB-UniPathway"/>
</dbReference>
<dbReference type="EC" id="2.1.1.107" evidence="2"/>
<dbReference type="InterPro" id="IPR050161">
    <property type="entry name" value="Siro_Cobalamin_biosynth"/>
</dbReference>
<evidence type="ECO:0000256" key="2">
    <source>
        <dbReference type="ARBA" id="ARBA00012162"/>
    </source>
</evidence>
<dbReference type="PROSITE" id="PS00839">
    <property type="entry name" value="SUMT_1"/>
    <property type="match status" value="1"/>
</dbReference>
<keyword evidence="6" id="KW-0627">Porphyrin biosynthesis</keyword>
<sequence length="281" mass="29143">MTDTPSGFVSFVSAGPGDPGLLTLHAVDRLKRADAVLFDDLASGPILAHARADADLIGVGKRAGRPSPRQDHISRLLIDYAERGLRVVRLKAGDAGLFGRLEEEIVAVRGAGLGYEIVPGVTAACAAAAAAGLPLTRRLTARRVQFVTGHDARGDLPDDLDLAALADRHATTVVYMGRRTFSRLAEALMAQGLPGDTPALLAEAVSTPAEHLTRTTVHELALAVATPPADPAAPALILFGALAAAEAVGDHPVPATAPASAHPPAPDVRPGDRRCRETRHG</sequence>
<dbReference type="InterPro" id="IPR000878">
    <property type="entry name" value="4pyrrol_Mease"/>
</dbReference>
<feature type="region of interest" description="Disordered" evidence="9">
    <location>
        <begin position="253"/>
        <end position="281"/>
    </location>
</feature>
<dbReference type="PROSITE" id="PS00840">
    <property type="entry name" value="SUMT_2"/>
    <property type="match status" value="1"/>
</dbReference>
<evidence type="ECO:0000256" key="4">
    <source>
        <dbReference type="ARBA" id="ARBA00022679"/>
    </source>
</evidence>
<comment type="similarity">
    <text evidence="1 8">Belongs to the precorrin methyltransferase family.</text>
</comment>
<reference evidence="11 12" key="1">
    <citation type="submission" date="2019-03" db="EMBL/GenBank/DDBJ databases">
        <title>Genomic Encyclopedia of Type Strains, Phase IV (KMG-IV): sequencing the most valuable type-strain genomes for metagenomic binning, comparative biology and taxonomic classification.</title>
        <authorList>
            <person name="Goeker M."/>
        </authorList>
    </citation>
    <scope>NUCLEOTIDE SEQUENCE [LARGE SCALE GENOMIC DNA]</scope>
    <source>
        <strain evidence="11 12">DSM 2132</strain>
    </source>
</reference>
<keyword evidence="5" id="KW-0949">S-adenosyl-L-methionine</keyword>
<dbReference type="InterPro" id="IPR014776">
    <property type="entry name" value="4pyrrole_Mease_sub2"/>
</dbReference>
<comment type="pathway">
    <text evidence="7">Porphyrin-containing compound metabolism; siroheme biosynthesis; precorrin-2 from uroporphyrinogen III: step 1/1.</text>
</comment>
<evidence type="ECO:0000256" key="6">
    <source>
        <dbReference type="ARBA" id="ARBA00023244"/>
    </source>
</evidence>
<proteinExistence type="inferred from homology"/>
<dbReference type="SUPFAM" id="SSF53790">
    <property type="entry name" value="Tetrapyrrole methylase"/>
    <property type="match status" value="1"/>
</dbReference>
<gene>
    <name evidence="11" type="ORF">EV659_105172</name>
</gene>
<evidence type="ECO:0000259" key="10">
    <source>
        <dbReference type="Pfam" id="PF00590"/>
    </source>
</evidence>
<keyword evidence="4 8" id="KW-0808">Transferase</keyword>
<keyword evidence="3 8" id="KW-0489">Methyltransferase</keyword>
<dbReference type="OrthoDB" id="9815856at2"/>
<protein>
    <recommendedName>
        <fullName evidence="2">uroporphyrinogen-III C-methyltransferase</fullName>
        <ecNumber evidence="2">2.1.1.107</ecNumber>
    </recommendedName>
</protein>
<evidence type="ECO:0000256" key="3">
    <source>
        <dbReference type="ARBA" id="ARBA00022603"/>
    </source>
</evidence>
<dbReference type="NCBIfam" id="NF004790">
    <property type="entry name" value="PRK06136.1"/>
    <property type="match status" value="1"/>
</dbReference>
<evidence type="ECO:0000313" key="11">
    <source>
        <dbReference type="EMBL" id="TCP34544.1"/>
    </source>
</evidence>
<name>A0A4R2PIM2_RHOSA</name>
<dbReference type="PANTHER" id="PTHR45790:SF3">
    <property type="entry name" value="S-ADENOSYL-L-METHIONINE-DEPENDENT UROPORPHYRINOGEN III METHYLTRANSFERASE, CHLOROPLASTIC"/>
    <property type="match status" value="1"/>
</dbReference>
<dbReference type="CDD" id="cd11642">
    <property type="entry name" value="SUMT"/>
    <property type="match status" value="1"/>
</dbReference>
<dbReference type="RefSeq" id="WP_132708469.1">
    <property type="nucleotide sequence ID" value="NZ_JACIGF010000005.1"/>
</dbReference>
<feature type="domain" description="Tetrapyrrole methylase" evidence="10">
    <location>
        <begin position="9"/>
        <end position="221"/>
    </location>
</feature>
<dbReference type="NCBIfam" id="TIGR01469">
    <property type="entry name" value="cobA_cysG_Cterm"/>
    <property type="match status" value="1"/>
</dbReference>
<comment type="caution">
    <text evidence="11">The sequence shown here is derived from an EMBL/GenBank/DDBJ whole genome shotgun (WGS) entry which is preliminary data.</text>
</comment>
<dbReference type="GO" id="GO:0032259">
    <property type="term" value="P:methylation"/>
    <property type="evidence" value="ECO:0007669"/>
    <property type="project" value="UniProtKB-KW"/>
</dbReference>
<dbReference type="Gene3D" id="3.30.950.10">
    <property type="entry name" value="Methyltransferase, Cobalt-precorrin-4 Transmethylase, Domain 2"/>
    <property type="match status" value="1"/>
</dbReference>
<dbReference type="FunFam" id="3.40.1010.10:FF:000001">
    <property type="entry name" value="Siroheme synthase"/>
    <property type="match status" value="1"/>
</dbReference>
<evidence type="ECO:0000256" key="7">
    <source>
        <dbReference type="ARBA" id="ARBA00025705"/>
    </source>
</evidence>
<dbReference type="UniPathway" id="UPA00262">
    <property type="reaction ID" value="UER00211"/>
</dbReference>
<evidence type="ECO:0000256" key="5">
    <source>
        <dbReference type="ARBA" id="ARBA00022691"/>
    </source>
</evidence>
<dbReference type="InterPro" id="IPR014777">
    <property type="entry name" value="4pyrrole_Mease_sub1"/>
</dbReference>
<feature type="compositionally biased region" description="Basic and acidic residues" evidence="9">
    <location>
        <begin position="269"/>
        <end position="281"/>
    </location>
</feature>
<dbReference type="Gene3D" id="3.40.1010.10">
    <property type="entry name" value="Cobalt-precorrin-4 Transmethylase, Domain 1"/>
    <property type="match status" value="1"/>
</dbReference>
<dbReference type="InterPro" id="IPR035996">
    <property type="entry name" value="4pyrrol_Methylase_sf"/>
</dbReference>
<evidence type="ECO:0000313" key="12">
    <source>
        <dbReference type="Proteomes" id="UP000295399"/>
    </source>
</evidence>